<dbReference type="VEuPathDB" id="FungiDB:MCYG_01032"/>
<dbReference type="AlphaFoldDB" id="C5FEB0"/>
<accession>C5FEB0</accession>
<dbReference type="RefSeq" id="XP_002850928.1">
    <property type="nucleotide sequence ID" value="XM_002850882.1"/>
</dbReference>
<name>C5FEB0_ARTOC</name>
<reference evidence="2" key="1">
    <citation type="journal article" date="2012" name="MBio">
        <title>Comparative genome analysis of Trichophyton rubrum and related dermatophytes reveals candidate genes involved in infection.</title>
        <authorList>
            <person name="Martinez D.A."/>
            <person name="Oliver B.G."/>
            <person name="Graeser Y."/>
            <person name="Goldberg J.M."/>
            <person name="Li W."/>
            <person name="Martinez-Rossi N.M."/>
            <person name="Monod M."/>
            <person name="Shelest E."/>
            <person name="Barton R.C."/>
            <person name="Birch E."/>
            <person name="Brakhage A.A."/>
            <person name="Chen Z."/>
            <person name="Gurr S.J."/>
            <person name="Heiman D."/>
            <person name="Heitman J."/>
            <person name="Kosti I."/>
            <person name="Rossi A."/>
            <person name="Saif S."/>
            <person name="Samalova M."/>
            <person name="Saunders C.W."/>
            <person name="Shea T."/>
            <person name="Summerbell R.C."/>
            <person name="Xu J."/>
            <person name="Young S."/>
            <person name="Zeng Q."/>
            <person name="Birren B.W."/>
            <person name="Cuomo C.A."/>
            <person name="White T.C."/>
        </authorList>
    </citation>
    <scope>NUCLEOTIDE SEQUENCE [LARGE SCALE GENOMIC DNA]</scope>
    <source>
        <strain evidence="2">ATCC MYA-4605 / CBS 113480</strain>
    </source>
</reference>
<dbReference type="GeneID" id="9228303"/>
<evidence type="ECO:0000313" key="2">
    <source>
        <dbReference type="Proteomes" id="UP000002035"/>
    </source>
</evidence>
<organism evidence="1 2">
    <name type="scientific">Arthroderma otae (strain ATCC MYA-4605 / CBS 113480)</name>
    <name type="common">Microsporum canis</name>
    <dbReference type="NCBI Taxonomy" id="554155"/>
    <lineage>
        <taxon>Eukaryota</taxon>
        <taxon>Fungi</taxon>
        <taxon>Dikarya</taxon>
        <taxon>Ascomycota</taxon>
        <taxon>Pezizomycotina</taxon>
        <taxon>Eurotiomycetes</taxon>
        <taxon>Eurotiomycetidae</taxon>
        <taxon>Onygenales</taxon>
        <taxon>Arthrodermataceae</taxon>
        <taxon>Microsporum</taxon>
    </lineage>
</organism>
<dbReference type="Proteomes" id="UP000002035">
    <property type="component" value="Unassembled WGS sequence"/>
</dbReference>
<keyword evidence="2" id="KW-1185">Reference proteome</keyword>
<protein>
    <submittedName>
        <fullName evidence="1">Uncharacterized protein</fullName>
    </submittedName>
</protein>
<evidence type="ECO:0000313" key="1">
    <source>
        <dbReference type="EMBL" id="EEQ28144.1"/>
    </source>
</evidence>
<sequence>MKLFLVLTGQQSEIRNQNQFARLAIGLPPGTWQVNKSLRQITLNWSHSPASTYFNNNKSDNKLTFKVTNWSGNPFDPTRQPIRDYYAIAQPIRRADLLSYQG</sequence>
<gene>
    <name evidence="1" type="ORF">MCYG_01032</name>
</gene>
<proteinExistence type="predicted"/>
<dbReference type="EMBL" id="DS995701">
    <property type="protein sequence ID" value="EEQ28144.1"/>
    <property type="molecule type" value="Genomic_DNA"/>
</dbReference>
<dbReference type="HOGENOM" id="CLU_2276829_0_0_1"/>